<dbReference type="PANTHER" id="PTHR47999">
    <property type="entry name" value="TRANSCRIPTION FACTOR MYB8-RELATED-RELATED"/>
    <property type="match status" value="1"/>
</dbReference>
<dbReference type="Proteomes" id="UP000087171">
    <property type="component" value="Chromosome Ca3"/>
</dbReference>
<keyword evidence="10" id="KW-1185">Reference proteome</keyword>
<dbReference type="InterPro" id="IPR017930">
    <property type="entry name" value="Myb_dom"/>
</dbReference>
<keyword evidence="6" id="KW-0804">Transcription</keyword>
<evidence type="ECO:0000256" key="3">
    <source>
        <dbReference type="ARBA" id="ARBA00023015"/>
    </source>
</evidence>
<evidence type="ECO:0000256" key="7">
    <source>
        <dbReference type="ARBA" id="ARBA00023242"/>
    </source>
</evidence>
<evidence type="ECO:0000256" key="6">
    <source>
        <dbReference type="ARBA" id="ARBA00023163"/>
    </source>
</evidence>
<evidence type="ECO:0000256" key="1">
    <source>
        <dbReference type="ARBA" id="ARBA00004123"/>
    </source>
</evidence>
<evidence type="ECO:0000256" key="2">
    <source>
        <dbReference type="ARBA" id="ARBA00022737"/>
    </source>
</evidence>
<organism evidence="10 11">
    <name type="scientific">Cicer arietinum</name>
    <name type="common">Chickpea</name>
    <name type="synonym">Garbanzo</name>
    <dbReference type="NCBI Taxonomy" id="3827"/>
    <lineage>
        <taxon>Eukaryota</taxon>
        <taxon>Viridiplantae</taxon>
        <taxon>Streptophyta</taxon>
        <taxon>Embryophyta</taxon>
        <taxon>Tracheophyta</taxon>
        <taxon>Spermatophyta</taxon>
        <taxon>Magnoliopsida</taxon>
        <taxon>eudicotyledons</taxon>
        <taxon>Gunneridae</taxon>
        <taxon>Pentapetalae</taxon>
        <taxon>rosids</taxon>
        <taxon>fabids</taxon>
        <taxon>Fabales</taxon>
        <taxon>Fabaceae</taxon>
        <taxon>Papilionoideae</taxon>
        <taxon>50 kb inversion clade</taxon>
        <taxon>NPAAA clade</taxon>
        <taxon>Hologalegina</taxon>
        <taxon>IRL clade</taxon>
        <taxon>Cicereae</taxon>
        <taxon>Cicer</taxon>
    </lineage>
</organism>
<feature type="domain" description="HTH myb-type" evidence="9">
    <location>
        <begin position="11"/>
        <end position="63"/>
    </location>
</feature>
<keyword evidence="4" id="KW-0238">DNA-binding</keyword>
<name>A0A1S2XN23_CICAR</name>
<dbReference type="PaxDb" id="3827-XP_004491866.1"/>
<dbReference type="Gene3D" id="1.10.10.60">
    <property type="entry name" value="Homeodomain-like"/>
    <property type="match status" value="2"/>
</dbReference>
<protein>
    <submittedName>
        <fullName evidence="11">Transcription factor MYB114-like</fullName>
    </submittedName>
</protein>
<feature type="domain" description="Myb-like" evidence="8">
    <location>
        <begin position="64"/>
        <end position="114"/>
    </location>
</feature>
<evidence type="ECO:0000256" key="5">
    <source>
        <dbReference type="ARBA" id="ARBA00023159"/>
    </source>
</evidence>
<evidence type="ECO:0000313" key="10">
    <source>
        <dbReference type="Proteomes" id="UP000087171"/>
    </source>
</evidence>
<dbReference type="CDD" id="cd00167">
    <property type="entry name" value="SANT"/>
    <property type="match status" value="2"/>
</dbReference>
<evidence type="ECO:0000259" key="8">
    <source>
        <dbReference type="PROSITE" id="PS50090"/>
    </source>
</evidence>
<dbReference type="KEGG" id="cam:101500181"/>
<dbReference type="SMR" id="A0A1S2XN23"/>
<reference evidence="11" key="2">
    <citation type="submission" date="2025-08" db="UniProtKB">
        <authorList>
            <consortium name="RefSeq"/>
        </authorList>
    </citation>
    <scope>IDENTIFICATION</scope>
    <source>
        <tissue evidence="11">Etiolated seedlings</tissue>
    </source>
</reference>
<keyword evidence="7" id="KW-0539">Nucleus</keyword>
<comment type="subcellular location">
    <subcellularLocation>
        <location evidence="1">Nucleus</location>
    </subcellularLocation>
</comment>
<reference evidence="10" key="1">
    <citation type="journal article" date="2013" name="Nat. Biotechnol.">
        <title>Draft genome sequence of chickpea (Cicer arietinum) provides a resource for trait improvement.</title>
        <authorList>
            <person name="Varshney R.K."/>
            <person name="Song C."/>
            <person name="Saxena R.K."/>
            <person name="Azam S."/>
            <person name="Yu S."/>
            <person name="Sharpe A.G."/>
            <person name="Cannon S."/>
            <person name="Baek J."/>
            <person name="Rosen B.D."/>
            <person name="Tar'an B."/>
            <person name="Millan T."/>
            <person name="Zhang X."/>
            <person name="Ramsay L.D."/>
            <person name="Iwata A."/>
            <person name="Wang Y."/>
            <person name="Nelson W."/>
            <person name="Farmer A.D."/>
            <person name="Gaur P.M."/>
            <person name="Soderlund C."/>
            <person name="Penmetsa R.V."/>
            <person name="Xu C."/>
            <person name="Bharti A.K."/>
            <person name="He W."/>
            <person name="Winter P."/>
            <person name="Zhao S."/>
            <person name="Hane J.K."/>
            <person name="Carrasquilla-Garcia N."/>
            <person name="Condie J.A."/>
            <person name="Upadhyaya H.D."/>
            <person name="Luo M.C."/>
            <person name="Thudi M."/>
            <person name="Gowda C.L."/>
            <person name="Singh N.P."/>
            <person name="Lichtenzveig J."/>
            <person name="Gali K.K."/>
            <person name="Rubio J."/>
            <person name="Nadarajan N."/>
            <person name="Dolezel J."/>
            <person name="Bansal K.C."/>
            <person name="Xu X."/>
            <person name="Edwards D."/>
            <person name="Zhang G."/>
            <person name="Kahl G."/>
            <person name="Gil J."/>
            <person name="Singh K.B."/>
            <person name="Datta S.K."/>
            <person name="Jackson S.A."/>
            <person name="Wang J."/>
            <person name="Cook D.R."/>
        </authorList>
    </citation>
    <scope>NUCLEOTIDE SEQUENCE [LARGE SCALE GENOMIC DNA]</scope>
    <source>
        <strain evidence="10">cv. CDC Frontier</strain>
    </source>
</reference>
<sequence length="236" mass="27456">MQASCLVEGSSSGVRKGAWSQFEDELLKDCVQRFGEGKWHLVPERAGLKRCRKSCRLRWLNYLKPNIKRGEFSEDEVDLMIKLHKLLGNRWSLIAGRLPGRTSNDVKNYWNTNMRNKIHSQEKDKTIMKEVIETMKPNEVIKPQPRTFSKKLLEGNKFIDLDDNCSKNGINEVGATSLEANNWWDTLFEEEKDNNYSWGNGFLQTGFWDEELNSITTNPFDLLNESQIWSEFLSQT</sequence>
<dbReference type="RefSeq" id="XP_004491866.1">
    <property type="nucleotide sequence ID" value="XM_004491809.3"/>
</dbReference>
<dbReference type="OrthoDB" id="2143914at2759"/>
<dbReference type="SMART" id="SM00717">
    <property type="entry name" value="SANT"/>
    <property type="match status" value="2"/>
</dbReference>
<dbReference type="PROSITE" id="PS51294">
    <property type="entry name" value="HTH_MYB"/>
    <property type="match status" value="2"/>
</dbReference>
<evidence type="ECO:0000256" key="4">
    <source>
        <dbReference type="ARBA" id="ARBA00023125"/>
    </source>
</evidence>
<dbReference type="eggNOG" id="KOG0048">
    <property type="taxonomic scope" value="Eukaryota"/>
</dbReference>
<dbReference type="PANTHER" id="PTHR47999:SF24">
    <property type="entry name" value="TRANSCRIPTION FACTOR MYB90"/>
    <property type="match status" value="1"/>
</dbReference>
<dbReference type="PROSITE" id="PS50090">
    <property type="entry name" value="MYB_LIKE"/>
    <property type="match status" value="2"/>
</dbReference>
<proteinExistence type="predicted"/>
<dbReference type="GeneID" id="101500181"/>
<keyword evidence="3" id="KW-0805">Transcription regulation</keyword>
<feature type="domain" description="HTH myb-type" evidence="9">
    <location>
        <begin position="64"/>
        <end position="118"/>
    </location>
</feature>
<dbReference type="Pfam" id="PF00249">
    <property type="entry name" value="Myb_DNA-binding"/>
    <property type="match status" value="2"/>
</dbReference>
<dbReference type="SUPFAM" id="SSF46689">
    <property type="entry name" value="Homeodomain-like"/>
    <property type="match status" value="1"/>
</dbReference>
<dbReference type="STRING" id="3827.A0A1S2XN23"/>
<dbReference type="InterPro" id="IPR009057">
    <property type="entry name" value="Homeodomain-like_sf"/>
</dbReference>
<dbReference type="FunFam" id="1.10.10.60:FF:000218">
    <property type="entry name" value="Myb transcription factor"/>
    <property type="match status" value="1"/>
</dbReference>
<dbReference type="InterPro" id="IPR015495">
    <property type="entry name" value="Myb_TF_plants"/>
</dbReference>
<evidence type="ECO:0000259" key="9">
    <source>
        <dbReference type="PROSITE" id="PS51294"/>
    </source>
</evidence>
<gene>
    <name evidence="11" type="primary">LOC101500181</name>
</gene>
<dbReference type="InterPro" id="IPR001005">
    <property type="entry name" value="SANT/Myb"/>
</dbReference>
<evidence type="ECO:0000313" key="11">
    <source>
        <dbReference type="RefSeq" id="XP_004491866.1"/>
    </source>
</evidence>
<feature type="domain" description="Myb-like" evidence="8">
    <location>
        <begin position="11"/>
        <end position="63"/>
    </location>
</feature>
<dbReference type="GO" id="GO:0003677">
    <property type="term" value="F:DNA binding"/>
    <property type="evidence" value="ECO:0007669"/>
    <property type="project" value="UniProtKB-KW"/>
</dbReference>
<dbReference type="AlphaFoldDB" id="A0A1S2XN23"/>
<dbReference type="GO" id="GO:0080090">
    <property type="term" value="P:regulation of primary metabolic process"/>
    <property type="evidence" value="ECO:0007669"/>
    <property type="project" value="UniProtKB-ARBA"/>
</dbReference>
<keyword evidence="5" id="KW-0010">Activator</keyword>
<dbReference type="GO" id="GO:0005634">
    <property type="term" value="C:nucleus"/>
    <property type="evidence" value="ECO:0007669"/>
    <property type="project" value="UniProtKB-SubCell"/>
</dbReference>
<keyword evidence="2" id="KW-0677">Repeat</keyword>
<accession>A0A1S2XN23</accession>